<evidence type="ECO:0000256" key="2">
    <source>
        <dbReference type="SAM" id="Phobius"/>
    </source>
</evidence>
<dbReference type="Proteomes" id="UP000250275">
    <property type="component" value="Unassembled WGS sequence"/>
</dbReference>
<keyword evidence="2" id="KW-0472">Membrane</keyword>
<evidence type="ECO:0000256" key="1">
    <source>
        <dbReference type="SAM" id="MobiDB-lite"/>
    </source>
</evidence>
<name>A0A310SCS1_9HYME</name>
<sequence>MRDTDNLVFLFRFPFSFRLFPLLRLFLFTVRYHVCVISGIWRNESVQSRKEPFAKSVRRPCSGRSRRGKQDAGGKREKWT</sequence>
<keyword evidence="4" id="KW-1185">Reference proteome</keyword>
<evidence type="ECO:0000313" key="4">
    <source>
        <dbReference type="Proteomes" id="UP000250275"/>
    </source>
</evidence>
<gene>
    <name evidence="3" type="ORF">WN48_05589</name>
</gene>
<dbReference type="EMBL" id="KQ763441">
    <property type="protein sequence ID" value="OAD55114.1"/>
    <property type="molecule type" value="Genomic_DNA"/>
</dbReference>
<dbReference type="AlphaFoldDB" id="A0A310SCS1"/>
<keyword evidence="2" id="KW-0812">Transmembrane</keyword>
<accession>A0A310SCS1</accession>
<keyword evidence="2" id="KW-1133">Transmembrane helix</keyword>
<feature type="transmembrane region" description="Helical" evidence="2">
    <location>
        <begin position="20"/>
        <end position="41"/>
    </location>
</feature>
<protein>
    <submittedName>
        <fullName evidence="3">Uncharacterized protein</fullName>
    </submittedName>
</protein>
<feature type="compositionally biased region" description="Basic and acidic residues" evidence="1">
    <location>
        <begin position="68"/>
        <end position="80"/>
    </location>
</feature>
<reference evidence="3 4" key="1">
    <citation type="submission" date="2015-07" db="EMBL/GenBank/DDBJ databases">
        <title>The genome of Eufriesea mexicana.</title>
        <authorList>
            <person name="Pan H."/>
            <person name="Kapheim K."/>
        </authorList>
    </citation>
    <scope>NUCLEOTIDE SEQUENCE [LARGE SCALE GENOMIC DNA]</scope>
    <source>
        <strain evidence="3">0111107269</strain>
        <tissue evidence="3">Whole body</tissue>
    </source>
</reference>
<organism evidence="3 4">
    <name type="scientific">Eufriesea mexicana</name>
    <dbReference type="NCBI Taxonomy" id="516756"/>
    <lineage>
        <taxon>Eukaryota</taxon>
        <taxon>Metazoa</taxon>
        <taxon>Ecdysozoa</taxon>
        <taxon>Arthropoda</taxon>
        <taxon>Hexapoda</taxon>
        <taxon>Insecta</taxon>
        <taxon>Pterygota</taxon>
        <taxon>Neoptera</taxon>
        <taxon>Endopterygota</taxon>
        <taxon>Hymenoptera</taxon>
        <taxon>Apocrita</taxon>
        <taxon>Aculeata</taxon>
        <taxon>Apoidea</taxon>
        <taxon>Anthophila</taxon>
        <taxon>Apidae</taxon>
        <taxon>Eufriesea</taxon>
    </lineage>
</organism>
<proteinExistence type="predicted"/>
<evidence type="ECO:0000313" key="3">
    <source>
        <dbReference type="EMBL" id="OAD55114.1"/>
    </source>
</evidence>
<feature type="region of interest" description="Disordered" evidence="1">
    <location>
        <begin position="46"/>
        <end position="80"/>
    </location>
</feature>